<reference evidence="2 3" key="1">
    <citation type="journal article" date="2019" name="Int. J. Syst. Evol. Microbiol.">
        <title>The Global Catalogue of Microorganisms (GCM) 10K type strain sequencing project: providing services to taxonomists for standard genome sequencing and annotation.</title>
        <authorList>
            <consortium name="The Broad Institute Genomics Platform"/>
            <consortium name="The Broad Institute Genome Sequencing Center for Infectious Disease"/>
            <person name="Wu L."/>
            <person name="Ma J."/>
        </authorList>
    </citation>
    <scope>NUCLEOTIDE SEQUENCE [LARGE SCALE GENOMIC DNA]</scope>
    <source>
        <strain evidence="2 3">CGMCC 1.15824</strain>
    </source>
</reference>
<sequence>MGRKKHLVDLSDEERSELEAFISTGERRAEDITRARILLKADEGLTDPEICEHLGCSISTPYRTRKAYSERGLAALHRRKPDRDYEPKLDGRGEAHLVALACSDPPKGHSRWTYQLLADRLVTLEEIDLESISRETVRQRLKKNDLKPHRSKYWLIPAKQNAKFVYRMEDVLALYHEPYDEDRPVICFDESSKTLHKHVRDPLPATPGAVAREDTHYERNGERKIHVATEPLTGWRNVTVTPRRRKREFVEQMQELADEHYPDAGRIRVVLDNLNTHNPAAFYEFCKPKEAREYLDRFEFHFTPKHGSWLNMAEIELSALSTQCLNRRIPDAATLRTEVAAWETERNEATVSIDWQFTTEDARTKLHQLYPTIKEKEQN</sequence>
<protein>
    <submittedName>
        <fullName evidence="2">IS630 family transposase</fullName>
    </submittedName>
</protein>
<dbReference type="SUPFAM" id="SSF46689">
    <property type="entry name" value="Homeodomain-like"/>
    <property type="match status" value="1"/>
</dbReference>
<evidence type="ECO:0000259" key="1">
    <source>
        <dbReference type="Pfam" id="PF13358"/>
    </source>
</evidence>
<dbReference type="InterPro" id="IPR009057">
    <property type="entry name" value="Homeodomain-like_sf"/>
</dbReference>
<dbReference type="NCBIfam" id="NF033545">
    <property type="entry name" value="transpos_IS630"/>
    <property type="match status" value="1"/>
</dbReference>
<proteinExistence type="predicted"/>
<dbReference type="Pfam" id="PF13358">
    <property type="entry name" value="DDE_3"/>
    <property type="match status" value="1"/>
</dbReference>
<dbReference type="InterPro" id="IPR038717">
    <property type="entry name" value="Tc1-like_DDE_dom"/>
</dbReference>
<comment type="caution">
    <text evidence="2">The sequence shown here is derived from an EMBL/GenBank/DDBJ whole genome shotgun (WGS) entry which is preliminary data.</text>
</comment>
<evidence type="ECO:0000313" key="3">
    <source>
        <dbReference type="Proteomes" id="UP001595925"/>
    </source>
</evidence>
<dbReference type="EMBL" id="JBHSJG010000052">
    <property type="protein sequence ID" value="MFC4989648.1"/>
    <property type="molecule type" value="Genomic_DNA"/>
</dbReference>
<dbReference type="Pfam" id="PF13565">
    <property type="entry name" value="HTH_32"/>
    <property type="match status" value="1"/>
</dbReference>
<name>A0ABD5QIQ8_9EURY</name>
<organism evidence="2 3">
    <name type="scientific">Saliphagus infecundisoli</name>
    <dbReference type="NCBI Taxonomy" id="1849069"/>
    <lineage>
        <taxon>Archaea</taxon>
        <taxon>Methanobacteriati</taxon>
        <taxon>Methanobacteriota</taxon>
        <taxon>Stenosarchaea group</taxon>
        <taxon>Halobacteria</taxon>
        <taxon>Halobacteriales</taxon>
        <taxon>Natrialbaceae</taxon>
        <taxon>Saliphagus</taxon>
    </lineage>
</organism>
<dbReference type="InterPro" id="IPR047655">
    <property type="entry name" value="Transpos_IS630-like"/>
</dbReference>
<keyword evidence="3" id="KW-1185">Reference proteome</keyword>
<dbReference type="Proteomes" id="UP001595925">
    <property type="component" value="Unassembled WGS sequence"/>
</dbReference>
<gene>
    <name evidence="2" type="ORF">ACFPFO_18165</name>
</gene>
<evidence type="ECO:0000313" key="2">
    <source>
        <dbReference type="EMBL" id="MFC4989648.1"/>
    </source>
</evidence>
<feature type="domain" description="Tc1-like transposase DDE" evidence="1">
    <location>
        <begin position="185"/>
        <end position="336"/>
    </location>
</feature>
<dbReference type="RefSeq" id="WP_224830344.1">
    <property type="nucleotide sequence ID" value="NZ_JAIVEF010000050.1"/>
</dbReference>
<dbReference type="AlphaFoldDB" id="A0ABD5QIQ8"/>
<accession>A0ABD5QIQ8</accession>